<dbReference type="SUPFAM" id="SSF158544">
    <property type="entry name" value="GspK insert domain-like"/>
    <property type="match status" value="2"/>
</dbReference>
<dbReference type="Pfam" id="PF03934">
    <property type="entry name" value="T2SSK"/>
    <property type="match status" value="1"/>
</dbReference>
<feature type="transmembrane region" description="Helical" evidence="11">
    <location>
        <begin position="20"/>
        <end position="40"/>
    </location>
</feature>
<comment type="similarity">
    <text evidence="2 10">Belongs to the GSP K family.</text>
</comment>
<evidence type="ECO:0000256" key="7">
    <source>
        <dbReference type="ARBA" id="ARBA00022927"/>
    </source>
</evidence>
<keyword evidence="5 10" id="KW-0997">Cell inner membrane</keyword>
<keyword evidence="8 11" id="KW-1133">Transmembrane helix</keyword>
<dbReference type="InterPro" id="IPR005628">
    <property type="entry name" value="GspK"/>
</dbReference>
<protein>
    <recommendedName>
        <fullName evidence="10">Type II secretion system protein K</fullName>
    </recommendedName>
</protein>
<evidence type="ECO:0000256" key="11">
    <source>
        <dbReference type="SAM" id="Phobius"/>
    </source>
</evidence>
<evidence type="ECO:0000256" key="8">
    <source>
        <dbReference type="ARBA" id="ARBA00022989"/>
    </source>
</evidence>
<evidence type="ECO:0000256" key="10">
    <source>
        <dbReference type="PIRNR" id="PIRNR002786"/>
    </source>
</evidence>
<dbReference type="Gene3D" id="1.10.40.60">
    <property type="entry name" value="EpsJ-like"/>
    <property type="match status" value="2"/>
</dbReference>
<dbReference type="InterPro" id="IPR049031">
    <property type="entry name" value="T2SSK_SAM-like_1st"/>
</dbReference>
<dbReference type="EMBL" id="JACONT010000027">
    <property type="protein sequence ID" value="MBC3942528.1"/>
    <property type="molecule type" value="Genomic_DNA"/>
</dbReference>
<evidence type="ECO:0000313" key="15">
    <source>
        <dbReference type="Proteomes" id="UP000597613"/>
    </source>
</evidence>
<accession>A0ABR7AQ09</accession>
<proteinExistence type="inferred from homology"/>
<evidence type="ECO:0000256" key="5">
    <source>
        <dbReference type="ARBA" id="ARBA00022519"/>
    </source>
</evidence>
<reference evidence="14 15" key="1">
    <citation type="submission" date="2020-08" db="EMBL/GenBank/DDBJ databases">
        <title>Putative novel bacterial strains isolated from necrotic wheat leaf tissues caused by Xanthomonas translucens.</title>
        <authorList>
            <person name="Tambong J.T."/>
        </authorList>
    </citation>
    <scope>NUCLEOTIDE SEQUENCE [LARGE SCALE GENOMIC DNA]</scope>
    <source>
        <strain evidence="15">DOAB 1063</strain>
    </source>
</reference>
<evidence type="ECO:0000256" key="4">
    <source>
        <dbReference type="ARBA" id="ARBA00022475"/>
    </source>
</evidence>
<evidence type="ECO:0000259" key="13">
    <source>
        <dbReference type="Pfam" id="PF21687"/>
    </source>
</evidence>
<keyword evidence="6 11" id="KW-0812">Transmembrane</keyword>
<dbReference type="Gene3D" id="3.30.1300.30">
    <property type="entry name" value="GSPII I/J protein-like"/>
    <property type="match status" value="1"/>
</dbReference>
<dbReference type="InterPro" id="IPR045584">
    <property type="entry name" value="Pilin-like"/>
</dbReference>
<keyword evidence="7" id="KW-0653">Protein transport</keyword>
<dbReference type="NCBIfam" id="NF037980">
    <property type="entry name" value="T2SS_GspK"/>
    <property type="match status" value="1"/>
</dbReference>
<dbReference type="Pfam" id="PF21687">
    <property type="entry name" value="T2SSK_1st"/>
    <property type="match status" value="1"/>
</dbReference>
<sequence length="336" mass="36242">MRETDPVPSRGIERGTERGAALLTVLMLVAIIAVMAGAALEKLRLSTRLAGNAATGEQARAYALAAETMALTRISNLLGPSPTRVTLAGGWSNTPFGLPVPGGFATARVRDGANCFNLNSLVRMTEPGVYMTQREVRPQFVRLMRLLDVPVQVAEQVAAGTADWIDTDQDQQQMGAEDGAYLGRETPYRTAGTLMTDPSELRAVLGMTPEIYARLRPWICTLPIAKPSPINVNTLLPEQAVLLAMMYPDTLSIGNAQQALLRRPVQGYAEIGQMQTSLSLLGASTIAPGAEATVVSKWFTLDIDVTLGRTQMQERALIDANRVPAQLVSRQWGEPS</sequence>
<evidence type="ECO:0000313" key="14">
    <source>
        <dbReference type="EMBL" id="MBC3942528.1"/>
    </source>
</evidence>
<dbReference type="Proteomes" id="UP000597613">
    <property type="component" value="Unassembled WGS sequence"/>
</dbReference>
<dbReference type="InterPro" id="IPR038072">
    <property type="entry name" value="GspK_central_sf"/>
</dbReference>
<keyword evidence="4 10" id="KW-1003">Cell membrane</keyword>
<dbReference type="InterPro" id="IPR049179">
    <property type="entry name" value="T2SSK_SAM-like_2nd"/>
</dbReference>
<dbReference type="PANTHER" id="PTHR38831">
    <property type="entry name" value="TYPE II SECRETION SYSTEM PROTEIN K"/>
    <property type="match status" value="1"/>
</dbReference>
<keyword evidence="15" id="KW-1185">Reference proteome</keyword>
<dbReference type="SUPFAM" id="SSF54523">
    <property type="entry name" value="Pili subunits"/>
    <property type="match status" value="1"/>
</dbReference>
<organism evidence="14 15">
    <name type="scientific">Sphingomonas albertensis</name>
    <dbReference type="NCBI Taxonomy" id="2762591"/>
    <lineage>
        <taxon>Bacteria</taxon>
        <taxon>Pseudomonadati</taxon>
        <taxon>Pseudomonadota</taxon>
        <taxon>Alphaproteobacteria</taxon>
        <taxon>Sphingomonadales</taxon>
        <taxon>Sphingomonadaceae</taxon>
        <taxon>Sphingomonas</taxon>
    </lineage>
</organism>
<evidence type="ECO:0000256" key="1">
    <source>
        <dbReference type="ARBA" id="ARBA00004533"/>
    </source>
</evidence>
<evidence type="ECO:0000256" key="9">
    <source>
        <dbReference type="ARBA" id="ARBA00023136"/>
    </source>
</evidence>
<evidence type="ECO:0000256" key="6">
    <source>
        <dbReference type="ARBA" id="ARBA00022692"/>
    </source>
</evidence>
<gene>
    <name evidence="14" type="primary">gspK</name>
    <name evidence="14" type="ORF">H8S47_12680</name>
</gene>
<keyword evidence="3 10" id="KW-0813">Transport</keyword>
<evidence type="ECO:0000256" key="3">
    <source>
        <dbReference type="ARBA" id="ARBA00022448"/>
    </source>
</evidence>
<feature type="domain" description="T2SS protein K second SAM-like" evidence="12">
    <location>
        <begin position="230"/>
        <end position="286"/>
    </location>
</feature>
<evidence type="ECO:0000256" key="2">
    <source>
        <dbReference type="ARBA" id="ARBA00007246"/>
    </source>
</evidence>
<name>A0ABR7AQ09_9SPHN</name>
<evidence type="ECO:0000259" key="12">
    <source>
        <dbReference type="Pfam" id="PF03934"/>
    </source>
</evidence>
<dbReference type="RefSeq" id="WP_187504250.1">
    <property type="nucleotide sequence ID" value="NZ_CP162536.1"/>
</dbReference>
<feature type="domain" description="T2SS protein K first SAM-like" evidence="13">
    <location>
        <begin position="114"/>
        <end position="223"/>
    </location>
</feature>
<comment type="caution">
    <text evidence="14">The sequence shown here is derived from an EMBL/GenBank/DDBJ whole genome shotgun (WGS) entry which is preliminary data.</text>
</comment>
<comment type="subcellular location">
    <subcellularLocation>
        <location evidence="1 10">Cell inner membrane</location>
    </subcellularLocation>
</comment>
<keyword evidence="9 10" id="KW-0472">Membrane</keyword>
<dbReference type="PIRSF" id="PIRSF002786">
    <property type="entry name" value="XcpX"/>
    <property type="match status" value="1"/>
</dbReference>
<dbReference type="PANTHER" id="PTHR38831:SF1">
    <property type="entry name" value="TYPE II SECRETION SYSTEM PROTEIN K-RELATED"/>
    <property type="match status" value="1"/>
</dbReference>